<keyword evidence="1" id="KW-0472">Membrane</keyword>
<feature type="transmembrane region" description="Helical" evidence="1">
    <location>
        <begin position="37"/>
        <end position="56"/>
    </location>
</feature>
<dbReference type="Proteomes" id="UP000013201">
    <property type="component" value="Unassembled WGS sequence"/>
</dbReference>
<comment type="caution">
    <text evidence="2">The sequence shown here is derived from an EMBL/GenBank/DDBJ whole genome shotgun (WGS) entry which is preliminary data.</text>
</comment>
<name>N1MK02_9SPHN</name>
<organism evidence="2 3">
    <name type="scientific">Sphingobium indicum BiD32</name>
    <dbReference type="NCBI Taxonomy" id="1301087"/>
    <lineage>
        <taxon>Bacteria</taxon>
        <taxon>Pseudomonadati</taxon>
        <taxon>Pseudomonadota</taxon>
        <taxon>Alphaproteobacteria</taxon>
        <taxon>Sphingomonadales</taxon>
        <taxon>Sphingomonadaceae</taxon>
        <taxon>Sphingobium</taxon>
    </lineage>
</organism>
<dbReference type="OrthoDB" id="7199749at2"/>
<evidence type="ECO:0000313" key="3">
    <source>
        <dbReference type="Proteomes" id="UP000013201"/>
    </source>
</evidence>
<dbReference type="RefSeq" id="WP_006953013.1">
    <property type="nucleotide sequence ID" value="NZ_CAVK010000062.1"/>
</dbReference>
<evidence type="ECO:0000256" key="1">
    <source>
        <dbReference type="SAM" id="Phobius"/>
    </source>
</evidence>
<evidence type="ECO:0008006" key="4">
    <source>
        <dbReference type="Google" id="ProtNLM"/>
    </source>
</evidence>
<protein>
    <recommendedName>
        <fullName evidence="4">Carboxypeptidase regulatory-like domain-containing protein</fullName>
    </recommendedName>
</protein>
<proteinExistence type="predicted"/>
<dbReference type="EMBL" id="CAVK010000062">
    <property type="protein sequence ID" value="CCW17074.1"/>
    <property type="molecule type" value="Genomic_DNA"/>
</dbReference>
<keyword evidence="3" id="KW-1185">Reference proteome</keyword>
<reference evidence="2 3" key="1">
    <citation type="submission" date="2013-03" db="EMBL/GenBank/DDBJ databases">
        <authorList>
            <person name="Le V."/>
        </authorList>
    </citation>
    <scope>NUCLEOTIDE SEQUENCE [LARGE SCALE GENOMIC DNA]</scope>
    <source>
        <strain evidence="2 3">BiD32</strain>
    </source>
</reference>
<sequence>MTPAWITAALLGVAVLLGSVRLILWHRAAVAPSLKRLIALLLLQPICAALLFLTLFPPAISSGGDALRIATKGTSRLAIAGGPLILLPEAPDIGAGERVPDLATALRRHPGTSEIMVLGDGLQPRDVESAKGVAVRFDPPPLRPGIRHIAPPAIVAPGASFSIGGQLSALPRVTVELLDPAGQLTDSVQPDVDGRFILTGTARAAGTVLFTVRVREGRRTVEQASVPVLIADGPAPRLLILSAAPNAEVKYLRRWASDAGFAVTTQISAGGGIALGDAPIAIDGATLRRFDAAIIDDRSWAARRGVLMGAVRDGLGLILRATGPIDAATRGQWRALGFGLAGKDGVAPLALPKPLTPALARTRQGIGSDDVPADIALPDEMLPEISRLGLTPDGGGDSVPLLRDAGGATLAAWRAVGNGRVALFTGIDSYALTLTGYRTLYGDWWSAMLATVARAAPGMTPISTPAWAGERMLLCGLSGNAQVERPDGRMASILPMDGCGSLWPDQSGWHLLRKSGDSPPTPFYVQPADALPMMRAARDRDAMLMLRPPAPGDRKATGQQRPGSSWPFALGWLLVSALLWWLERARIGRTVAPQSAK</sequence>
<dbReference type="AlphaFoldDB" id="N1MK02"/>
<accession>N1MK02</accession>
<keyword evidence="1" id="KW-1133">Transmembrane helix</keyword>
<gene>
    <name evidence="2" type="ORF">EBBID32_14130</name>
</gene>
<feature type="transmembrane region" description="Helical" evidence="1">
    <location>
        <begin position="6"/>
        <end position="25"/>
    </location>
</feature>
<keyword evidence="1" id="KW-0812">Transmembrane</keyword>
<evidence type="ECO:0000313" key="2">
    <source>
        <dbReference type="EMBL" id="CCW17074.1"/>
    </source>
</evidence>
<reference evidence="3" key="2">
    <citation type="submission" date="2013-04" db="EMBL/GenBank/DDBJ databases">
        <title>Bisphenol A degrading Sphingobium sp. strain BiD32.</title>
        <authorList>
            <person name="Nielsen J.L."/>
            <person name="Zhou N.A."/>
            <person name="Kjeldal H."/>
        </authorList>
    </citation>
    <scope>NUCLEOTIDE SEQUENCE [LARGE SCALE GENOMIC DNA]</scope>
    <source>
        <strain evidence="3">BiD32</strain>
    </source>
</reference>